<evidence type="ECO:0000313" key="1">
    <source>
        <dbReference type="EMBL" id="KAK2829770.1"/>
    </source>
</evidence>
<reference evidence="1" key="1">
    <citation type="submission" date="2023-08" db="EMBL/GenBank/DDBJ databases">
        <title>Pelteobagrus vachellii genome.</title>
        <authorList>
            <person name="Liu H."/>
        </authorList>
    </citation>
    <scope>NUCLEOTIDE SEQUENCE</scope>
    <source>
        <strain evidence="1">PRFRI_2022a</strain>
        <tissue evidence="1">Muscle</tissue>
    </source>
</reference>
<gene>
    <name evidence="1" type="ORF">Q7C36_017760</name>
</gene>
<organism evidence="1 2">
    <name type="scientific">Tachysurus vachellii</name>
    <name type="common">Darkbarbel catfish</name>
    <name type="synonym">Pelteobagrus vachellii</name>
    <dbReference type="NCBI Taxonomy" id="175792"/>
    <lineage>
        <taxon>Eukaryota</taxon>
        <taxon>Metazoa</taxon>
        <taxon>Chordata</taxon>
        <taxon>Craniata</taxon>
        <taxon>Vertebrata</taxon>
        <taxon>Euteleostomi</taxon>
        <taxon>Actinopterygii</taxon>
        <taxon>Neopterygii</taxon>
        <taxon>Teleostei</taxon>
        <taxon>Ostariophysi</taxon>
        <taxon>Siluriformes</taxon>
        <taxon>Bagridae</taxon>
        <taxon>Tachysurus</taxon>
    </lineage>
</organism>
<name>A0AA88M6N5_TACVA</name>
<dbReference type="AlphaFoldDB" id="A0AA88M6N5"/>
<evidence type="ECO:0000313" key="2">
    <source>
        <dbReference type="Proteomes" id="UP001187315"/>
    </source>
</evidence>
<dbReference type="Proteomes" id="UP001187315">
    <property type="component" value="Unassembled WGS sequence"/>
</dbReference>
<keyword evidence="2" id="KW-1185">Reference proteome</keyword>
<sequence length="194" mass="22169">MSKSKRCNVRPMHQTTLCLGDQTPCYSTTHSQSFCGRRDDGQPLVFLLRDPCYPSQHHCSLHLRNISEGISSFSSTHSRDVHSLKDVTPPDVLRSLRTRNWTRNCEGLAMKEVTTPPEETVYSSLYRSDYCAAETSARCQQASGRPSDWHRHNILTGEESAPAGPPREPKRKRVEMEIFPARRWDSDCTSLRLY</sequence>
<accession>A0AA88M6N5</accession>
<dbReference type="EMBL" id="JAVHJS010000018">
    <property type="protein sequence ID" value="KAK2829770.1"/>
    <property type="molecule type" value="Genomic_DNA"/>
</dbReference>
<comment type="caution">
    <text evidence="1">The sequence shown here is derived from an EMBL/GenBank/DDBJ whole genome shotgun (WGS) entry which is preliminary data.</text>
</comment>
<protein>
    <submittedName>
        <fullName evidence="1">Uncharacterized protein</fullName>
    </submittedName>
</protein>
<proteinExistence type="predicted"/>